<dbReference type="EMBL" id="JBJXVJ010000001">
    <property type="protein sequence ID" value="MFN1216665.1"/>
    <property type="molecule type" value="Genomic_DNA"/>
</dbReference>
<reference evidence="1 2" key="1">
    <citation type="submission" date="2024-12" db="EMBL/GenBank/DDBJ databases">
        <title>Draft genome sequence of Chryseobacterium kwangjuense AG447.</title>
        <authorList>
            <person name="Cheptsov V.S."/>
            <person name="Belov A."/>
            <person name="Zavarzina A.G."/>
        </authorList>
    </citation>
    <scope>NUCLEOTIDE SEQUENCE [LARGE SCALE GENOMIC DNA]</scope>
    <source>
        <strain evidence="1 2">AG447</strain>
    </source>
</reference>
<sequence>MKNLKKMTRKDLGMINGAVSNCNGCPKGGYGPGGTSAGYDFSCEDYHVLPGRCRNCVFVSTECFQ</sequence>
<proteinExistence type="predicted"/>
<dbReference type="RefSeq" id="WP_409356139.1">
    <property type="nucleotide sequence ID" value="NZ_JBJXVJ010000001.1"/>
</dbReference>
<keyword evidence="2" id="KW-1185">Reference proteome</keyword>
<evidence type="ECO:0008006" key="3">
    <source>
        <dbReference type="Google" id="ProtNLM"/>
    </source>
</evidence>
<evidence type="ECO:0000313" key="2">
    <source>
        <dbReference type="Proteomes" id="UP001634154"/>
    </source>
</evidence>
<evidence type="ECO:0000313" key="1">
    <source>
        <dbReference type="EMBL" id="MFN1216665.1"/>
    </source>
</evidence>
<organism evidence="1 2">
    <name type="scientific">Chryseobacterium kwangjuense</name>
    <dbReference type="NCBI Taxonomy" id="267125"/>
    <lineage>
        <taxon>Bacteria</taxon>
        <taxon>Pseudomonadati</taxon>
        <taxon>Bacteroidota</taxon>
        <taxon>Flavobacteriia</taxon>
        <taxon>Flavobacteriales</taxon>
        <taxon>Weeksellaceae</taxon>
        <taxon>Chryseobacterium group</taxon>
        <taxon>Chryseobacterium</taxon>
    </lineage>
</organism>
<gene>
    <name evidence="1" type="ORF">ACKW6Q_06710</name>
</gene>
<dbReference type="Proteomes" id="UP001634154">
    <property type="component" value="Unassembled WGS sequence"/>
</dbReference>
<comment type="caution">
    <text evidence="1">The sequence shown here is derived from an EMBL/GenBank/DDBJ whole genome shotgun (WGS) entry which is preliminary data.</text>
</comment>
<protein>
    <recommendedName>
        <fullName evidence="3">Bacteriocin</fullName>
    </recommendedName>
</protein>
<name>A0ABW9K009_9FLAO</name>
<accession>A0ABW9K009</accession>